<sequence length="280" mass="30204">MYSRQTLWLAGTRGLVQAGRSLMQPSQRTRLPTPSGNALVPSYSSSPVPSPACSPFIHFICRRSCAVSVFDKDQLSGSAIRAISGALSASTSQPCGRGVTEGRGVKKNRETDRSEGGGKGGGETGTAGRRTGDARGGSDRHRLVIRGRPRHELESDARGMRIKDVIGPRAVSTSCCAGGGLGERFKYFCRPYLPVWASGSTAKRSIWRYIWGLTFDSPIASNWKKPISGEEKLVLTISALLCDALLGISPCSIPVIRVPSKNVHRIPYSRALCDSDLRQR</sequence>
<reference evidence="2 3" key="1">
    <citation type="submission" date="2019-05" db="EMBL/GenBank/DDBJ databases">
        <title>Another draft genome of Portunus trituberculatus and its Hox gene families provides insights of decapod evolution.</title>
        <authorList>
            <person name="Jeong J.-H."/>
            <person name="Song I."/>
            <person name="Kim S."/>
            <person name="Choi T."/>
            <person name="Kim D."/>
            <person name="Ryu S."/>
            <person name="Kim W."/>
        </authorList>
    </citation>
    <scope>NUCLEOTIDE SEQUENCE [LARGE SCALE GENOMIC DNA]</scope>
    <source>
        <tissue evidence="2">Muscle</tissue>
    </source>
</reference>
<name>A0A5B7DC91_PORTR</name>
<evidence type="ECO:0000313" key="3">
    <source>
        <dbReference type="Proteomes" id="UP000324222"/>
    </source>
</evidence>
<feature type="compositionally biased region" description="Basic and acidic residues" evidence="1">
    <location>
        <begin position="103"/>
        <end position="116"/>
    </location>
</feature>
<dbReference type="AlphaFoldDB" id="A0A5B7DC91"/>
<dbReference type="EMBL" id="VSRR010000714">
    <property type="protein sequence ID" value="MPC18827.1"/>
    <property type="molecule type" value="Genomic_DNA"/>
</dbReference>
<feature type="compositionally biased region" description="Basic and acidic residues" evidence="1">
    <location>
        <begin position="130"/>
        <end position="142"/>
    </location>
</feature>
<gene>
    <name evidence="2" type="ORF">E2C01_011721</name>
</gene>
<feature type="region of interest" description="Disordered" evidence="1">
    <location>
        <begin position="89"/>
        <end position="150"/>
    </location>
</feature>
<protein>
    <submittedName>
        <fullName evidence="2">Uncharacterized protein</fullName>
    </submittedName>
</protein>
<accession>A0A5B7DC91</accession>
<keyword evidence="3" id="KW-1185">Reference proteome</keyword>
<proteinExistence type="predicted"/>
<comment type="caution">
    <text evidence="2">The sequence shown here is derived from an EMBL/GenBank/DDBJ whole genome shotgun (WGS) entry which is preliminary data.</text>
</comment>
<evidence type="ECO:0000313" key="2">
    <source>
        <dbReference type="EMBL" id="MPC18827.1"/>
    </source>
</evidence>
<dbReference type="Proteomes" id="UP000324222">
    <property type="component" value="Unassembled WGS sequence"/>
</dbReference>
<evidence type="ECO:0000256" key="1">
    <source>
        <dbReference type="SAM" id="MobiDB-lite"/>
    </source>
</evidence>
<organism evidence="2 3">
    <name type="scientific">Portunus trituberculatus</name>
    <name type="common">Swimming crab</name>
    <name type="synonym">Neptunus trituberculatus</name>
    <dbReference type="NCBI Taxonomy" id="210409"/>
    <lineage>
        <taxon>Eukaryota</taxon>
        <taxon>Metazoa</taxon>
        <taxon>Ecdysozoa</taxon>
        <taxon>Arthropoda</taxon>
        <taxon>Crustacea</taxon>
        <taxon>Multicrustacea</taxon>
        <taxon>Malacostraca</taxon>
        <taxon>Eumalacostraca</taxon>
        <taxon>Eucarida</taxon>
        <taxon>Decapoda</taxon>
        <taxon>Pleocyemata</taxon>
        <taxon>Brachyura</taxon>
        <taxon>Eubrachyura</taxon>
        <taxon>Portunoidea</taxon>
        <taxon>Portunidae</taxon>
        <taxon>Portuninae</taxon>
        <taxon>Portunus</taxon>
    </lineage>
</organism>